<keyword evidence="3" id="KW-0328">Glycosyltransferase</keyword>
<dbReference type="GeneID" id="66860309"/>
<feature type="domain" description="Glycosyltransferase 2-like" evidence="10">
    <location>
        <begin position="13"/>
        <end position="178"/>
    </location>
</feature>
<keyword evidence="4 11" id="KW-0808">Transferase</keyword>
<evidence type="ECO:0000313" key="12">
    <source>
        <dbReference type="Proteomes" id="UP000829494"/>
    </source>
</evidence>
<name>A0ABY3YSC4_STRRM</name>
<dbReference type="EMBL" id="CP094298">
    <property type="protein sequence ID" value="UNZ00614.1"/>
    <property type="molecule type" value="Genomic_DNA"/>
</dbReference>
<evidence type="ECO:0000256" key="7">
    <source>
        <dbReference type="ARBA" id="ARBA00037904"/>
    </source>
</evidence>
<keyword evidence="5" id="KW-0472">Membrane</keyword>
<comment type="function">
    <text evidence="6">Catalyzes the glycosylation of 4,4'-diaponeurosporenoate, i.e. the esterification of glucose at the C1'' position with the carboxyl group of 4,4'-diaponeurosporenic acid, to form glycosyl-4,4'-diaponeurosporenoate. This is a step in the biosynthesis of staphyloxanthin, an orange pigment present in most staphylococci strains.</text>
</comment>
<dbReference type="GO" id="GO:0016740">
    <property type="term" value="F:transferase activity"/>
    <property type="evidence" value="ECO:0007669"/>
    <property type="project" value="UniProtKB-KW"/>
</dbReference>
<accession>A0ABY3YSC4</accession>
<comment type="subcellular location">
    <subcellularLocation>
        <location evidence="1">Cell membrane</location>
    </subcellularLocation>
</comment>
<evidence type="ECO:0000256" key="4">
    <source>
        <dbReference type="ARBA" id="ARBA00022679"/>
    </source>
</evidence>
<dbReference type="InterPro" id="IPR001173">
    <property type="entry name" value="Glyco_trans_2-like"/>
</dbReference>
<proteinExistence type="inferred from homology"/>
<evidence type="ECO:0000313" key="11">
    <source>
        <dbReference type="EMBL" id="UNZ00614.1"/>
    </source>
</evidence>
<evidence type="ECO:0000256" key="1">
    <source>
        <dbReference type="ARBA" id="ARBA00004236"/>
    </source>
</evidence>
<evidence type="ECO:0000256" key="2">
    <source>
        <dbReference type="ARBA" id="ARBA00022475"/>
    </source>
</evidence>
<evidence type="ECO:0000256" key="6">
    <source>
        <dbReference type="ARBA" id="ARBA00037281"/>
    </source>
</evidence>
<evidence type="ECO:0000256" key="3">
    <source>
        <dbReference type="ARBA" id="ARBA00022676"/>
    </source>
</evidence>
<evidence type="ECO:0000259" key="10">
    <source>
        <dbReference type="Pfam" id="PF00535"/>
    </source>
</evidence>
<reference evidence="11 12" key="1">
    <citation type="submission" date="2022-03" db="EMBL/GenBank/DDBJ databases">
        <title>Complete genome of Streptomyces rimosus ssp. rimosus R7 (=ATCC 10970).</title>
        <authorList>
            <person name="Beganovic S."/>
            <person name="Ruckert C."/>
            <person name="Busche T."/>
            <person name="Kalinowski J."/>
            <person name="Wittmann C."/>
        </authorList>
    </citation>
    <scope>NUCLEOTIDE SEQUENCE [LARGE SCALE GENOMIC DNA]</scope>
    <source>
        <strain evidence="11 12">R7</strain>
    </source>
</reference>
<dbReference type="PANTHER" id="PTHR43646">
    <property type="entry name" value="GLYCOSYLTRANSFERASE"/>
    <property type="match status" value="1"/>
</dbReference>
<keyword evidence="2" id="KW-1003">Cell membrane</keyword>
<dbReference type="RefSeq" id="WP_003986859.1">
    <property type="nucleotide sequence ID" value="NZ_CP043497.1"/>
</dbReference>
<dbReference type="Gene3D" id="3.90.550.10">
    <property type="entry name" value="Spore Coat Polysaccharide Biosynthesis Protein SpsA, Chain A"/>
    <property type="match status" value="1"/>
</dbReference>
<dbReference type="SUPFAM" id="SSF53448">
    <property type="entry name" value="Nucleotide-diphospho-sugar transferases"/>
    <property type="match status" value="1"/>
</dbReference>
<comment type="similarity">
    <text evidence="8">Belongs to the glycosyltransferase 2 family. CrtQ subfamily.</text>
</comment>
<evidence type="ECO:0000256" key="5">
    <source>
        <dbReference type="ARBA" id="ARBA00023136"/>
    </source>
</evidence>
<dbReference type="InterPro" id="IPR029044">
    <property type="entry name" value="Nucleotide-diphossugar_trans"/>
</dbReference>
<dbReference type="PANTHER" id="PTHR43646:SF2">
    <property type="entry name" value="GLYCOSYLTRANSFERASE 2-LIKE DOMAIN-CONTAINING PROTEIN"/>
    <property type="match status" value="1"/>
</dbReference>
<keyword evidence="12" id="KW-1185">Reference proteome</keyword>
<gene>
    <name evidence="11" type="ORF">SRIMR7_00510</name>
</gene>
<dbReference type="Proteomes" id="UP000829494">
    <property type="component" value="Chromosome"/>
</dbReference>
<organism evidence="11 12">
    <name type="scientific">Streptomyces rimosus subsp. rimosus</name>
    <dbReference type="NCBI Taxonomy" id="132474"/>
    <lineage>
        <taxon>Bacteria</taxon>
        <taxon>Bacillati</taxon>
        <taxon>Actinomycetota</taxon>
        <taxon>Actinomycetes</taxon>
        <taxon>Kitasatosporales</taxon>
        <taxon>Streptomycetaceae</taxon>
        <taxon>Streptomyces</taxon>
    </lineage>
</organism>
<comment type="pathway">
    <text evidence="7">Carotenoid biosynthesis; staphyloxanthin biosynthesis; staphyloxanthin from farnesyl diphosphate: step 4/5.</text>
</comment>
<evidence type="ECO:0000256" key="9">
    <source>
        <dbReference type="ARBA" id="ARBA00040345"/>
    </source>
</evidence>
<dbReference type="Pfam" id="PF00535">
    <property type="entry name" value="Glycos_transf_2"/>
    <property type="match status" value="1"/>
</dbReference>
<protein>
    <recommendedName>
        <fullName evidence="9">4,4'-diaponeurosporenoate glycosyltransferase</fullName>
    </recommendedName>
</protein>
<evidence type="ECO:0000256" key="8">
    <source>
        <dbReference type="ARBA" id="ARBA00038120"/>
    </source>
</evidence>
<sequence>MNGPVTAPAALVVAVPAHNEEAALPAALRALHTAARQPELLARRVRVVTVVAADACSDGTAALARRHGAHVVELERRNVGAARAAAVAHGLDLLGPAADRAWIATTDADTLVPAAWLAHQVEQAAAGWDCVLGTIRVAPHPTLSAAVAQRHRSLYFAGRPARDRAWDHPHVHGANLGVAADAYLRARGFPALPHSEDHALAAALERVGARILRTDRCPVLTSGRTDSRAVHGFGTYLQDLTLASTTGQLR</sequence>